<evidence type="ECO:0000313" key="2">
    <source>
        <dbReference type="EMBL" id="ERJ05117.1"/>
    </source>
</evidence>
<proteinExistence type="predicted"/>
<feature type="region of interest" description="Disordered" evidence="1">
    <location>
        <begin position="1"/>
        <end position="23"/>
    </location>
</feature>
<sequence>MTRNTTVPGGEMRRSNPGGDIMNKDEIRARVTAKAWRWHRQNKLPVTVQVLSQQGIPTHERGAAKTAIREMCDEGDAPITWEVPAEDMVGFVDKPRDELQGFVRSYLLRNGFDEDDLPWDLR</sequence>
<protein>
    <submittedName>
        <fullName evidence="2">Uncharacterized protein</fullName>
    </submittedName>
</protein>
<reference evidence="2 3" key="1">
    <citation type="journal article" date="2011" name="J. Bacteriol.">
        <title>Genome sequence of Halorhabdus tiamatea, the first archaeon isolated from a deep-sea anoxic brine lake.</title>
        <authorList>
            <person name="Antunes A."/>
            <person name="Alam I."/>
            <person name="Bajic V.B."/>
            <person name="Stingl U."/>
        </authorList>
    </citation>
    <scope>NUCLEOTIDE SEQUENCE [LARGE SCALE GENOMIC DNA]</scope>
    <source>
        <strain evidence="2 3">SARL4B</strain>
    </source>
</reference>
<evidence type="ECO:0000313" key="3">
    <source>
        <dbReference type="Proteomes" id="UP000003861"/>
    </source>
</evidence>
<gene>
    <name evidence="2" type="ORF">HLRTI_002916</name>
</gene>
<comment type="caution">
    <text evidence="2">The sequence shown here is derived from an EMBL/GenBank/DDBJ whole genome shotgun (WGS) entry which is preliminary data.</text>
</comment>
<organism evidence="2 3">
    <name type="scientific">Halorhabdus tiamatea SARL4B</name>
    <dbReference type="NCBI Taxonomy" id="1033806"/>
    <lineage>
        <taxon>Archaea</taxon>
        <taxon>Methanobacteriati</taxon>
        <taxon>Methanobacteriota</taxon>
        <taxon>Stenosarchaea group</taxon>
        <taxon>Halobacteria</taxon>
        <taxon>Halobacteriales</taxon>
        <taxon>Haloarculaceae</taxon>
        <taxon>Halorhabdus</taxon>
    </lineage>
</organism>
<dbReference type="AlphaFoldDB" id="U2DGH5"/>
<reference evidence="2 3" key="2">
    <citation type="journal article" date="2013" name="PLoS ONE">
        <title>INDIGO - INtegrated Data Warehouse of MIcrobial GenOmes with Examples from the Red Sea Extremophiles.</title>
        <authorList>
            <person name="Alam I."/>
            <person name="Antunes A."/>
            <person name="Kamau A.A."/>
            <person name="Ba Alawi W."/>
            <person name="Kalkatawi M."/>
            <person name="Stingl U."/>
            <person name="Bajic V.B."/>
        </authorList>
    </citation>
    <scope>NUCLEOTIDE SEQUENCE [LARGE SCALE GENOMIC DNA]</scope>
    <source>
        <strain evidence="2 3">SARL4B</strain>
    </source>
</reference>
<accession>U2DGH5</accession>
<dbReference type="Proteomes" id="UP000003861">
    <property type="component" value="Unassembled WGS sequence"/>
</dbReference>
<evidence type="ECO:0000256" key="1">
    <source>
        <dbReference type="SAM" id="MobiDB-lite"/>
    </source>
</evidence>
<dbReference type="EMBL" id="AFNT02000044">
    <property type="protein sequence ID" value="ERJ05117.1"/>
    <property type="molecule type" value="Genomic_DNA"/>
</dbReference>
<name>U2DGH5_9EURY</name>